<proteinExistence type="inferred from homology"/>
<dbReference type="InterPro" id="IPR011048">
    <property type="entry name" value="Haem_d1_sf"/>
</dbReference>
<dbReference type="InterPro" id="IPR050282">
    <property type="entry name" value="Cycloisomerase_2"/>
</dbReference>
<keyword evidence="2" id="KW-0119">Carbohydrate metabolism</keyword>
<comment type="caution">
    <text evidence="3">The sequence shown here is derived from an EMBL/GenBank/DDBJ whole genome shotgun (WGS) entry which is preliminary data.</text>
</comment>
<dbReference type="AlphaFoldDB" id="A0A844HQY2"/>
<keyword evidence="4" id="KW-1185">Reference proteome</keyword>
<evidence type="ECO:0000256" key="1">
    <source>
        <dbReference type="ARBA" id="ARBA00005564"/>
    </source>
</evidence>
<reference evidence="3 4" key="1">
    <citation type="submission" date="2019-11" db="EMBL/GenBank/DDBJ databases">
        <authorList>
            <person name="Dong K."/>
        </authorList>
    </citation>
    <scope>NUCLEOTIDE SEQUENCE [LARGE SCALE GENOMIC DNA]</scope>
    <source>
        <strain evidence="3 4">NBRC 112902</strain>
    </source>
</reference>
<evidence type="ECO:0000313" key="3">
    <source>
        <dbReference type="EMBL" id="MTH60834.1"/>
    </source>
</evidence>
<dbReference type="Pfam" id="PF10282">
    <property type="entry name" value="Lactonase"/>
    <property type="match status" value="1"/>
</dbReference>
<comment type="similarity">
    <text evidence="1">Belongs to the cycloisomerase 2 family.</text>
</comment>
<keyword evidence="2" id="KW-0313">Glucose metabolism</keyword>
<dbReference type="InterPro" id="IPR019405">
    <property type="entry name" value="Lactonase_7-beta_prop"/>
</dbReference>
<dbReference type="PANTHER" id="PTHR30344:SF1">
    <property type="entry name" value="6-PHOSPHOGLUCONOLACTONASE"/>
    <property type="match status" value="1"/>
</dbReference>
<evidence type="ECO:0000256" key="2">
    <source>
        <dbReference type="ARBA" id="ARBA00022526"/>
    </source>
</evidence>
<dbReference type="Proteomes" id="UP000449846">
    <property type="component" value="Unassembled WGS sequence"/>
</dbReference>
<accession>A0A844HQY2</accession>
<dbReference type="GO" id="GO:0006006">
    <property type="term" value="P:glucose metabolic process"/>
    <property type="evidence" value="ECO:0007669"/>
    <property type="project" value="UniProtKB-KW"/>
</dbReference>
<dbReference type="InterPro" id="IPR015943">
    <property type="entry name" value="WD40/YVTN_repeat-like_dom_sf"/>
</dbReference>
<sequence length="356" mass="37548">MAVEDRGILVVVGSYTESMPHVAAKGVGISLLRLDPDRQTFVPVATCDKLRNPSYLALSDDCKRLYAVEELAEAEGAAVAALDLDPQSGFRVTGRQGAQGDCPCHVALDLDQSRLLIANYMTGSVVCYPLDPNGTIAAAGERVERSGHGPNPDRQEGPHAHQVVPAADERGVFVCDAGTDEILHYPFVGAALAATPDLILKAPPGSLPRHLVQSADGRMLFVVHELGCMVQSYLRDGDEFRPVAQVPTLPKGAVPSACAAIRLHPNGRFLYVSNRGDDSIAAFAVGAGAELQPLGWTPTGGTTPRDFNIDPSGRYLVAANQDSHSLCLFEIDASSGALSALGQPYPLGSPTCVLFA</sequence>
<dbReference type="RefSeq" id="WP_155040769.1">
    <property type="nucleotide sequence ID" value="NZ_JBHGCD010000017.1"/>
</dbReference>
<organism evidence="3 4">
    <name type="scientific">Paracoccus litorisediminis</name>
    <dbReference type="NCBI Taxonomy" id="2006130"/>
    <lineage>
        <taxon>Bacteria</taxon>
        <taxon>Pseudomonadati</taxon>
        <taxon>Pseudomonadota</taxon>
        <taxon>Alphaproteobacteria</taxon>
        <taxon>Rhodobacterales</taxon>
        <taxon>Paracoccaceae</taxon>
        <taxon>Paracoccus</taxon>
    </lineage>
</organism>
<protein>
    <submittedName>
        <fullName evidence="3">Beta-propeller fold lactonase family protein</fullName>
    </submittedName>
</protein>
<dbReference type="EMBL" id="WMIG01000010">
    <property type="protein sequence ID" value="MTH60834.1"/>
    <property type="molecule type" value="Genomic_DNA"/>
</dbReference>
<evidence type="ECO:0000313" key="4">
    <source>
        <dbReference type="Proteomes" id="UP000449846"/>
    </source>
</evidence>
<name>A0A844HQY2_9RHOB</name>
<gene>
    <name evidence="3" type="ORF">GL300_16585</name>
</gene>
<dbReference type="GO" id="GO:0017057">
    <property type="term" value="F:6-phosphogluconolactonase activity"/>
    <property type="evidence" value="ECO:0007669"/>
    <property type="project" value="TreeGrafter"/>
</dbReference>
<dbReference type="Gene3D" id="2.130.10.10">
    <property type="entry name" value="YVTN repeat-like/Quinoprotein amine dehydrogenase"/>
    <property type="match status" value="1"/>
</dbReference>
<dbReference type="OrthoDB" id="9790815at2"/>
<dbReference type="SUPFAM" id="SSF51004">
    <property type="entry name" value="C-terminal (heme d1) domain of cytochrome cd1-nitrite reductase"/>
    <property type="match status" value="1"/>
</dbReference>
<dbReference type="PANTHER" id="PTHR30344">
    <property type="entry name" value="6-PHOSPHOGLUCONOLACTONASE-RELATED"/>
    <property type="match status" value="1"/>
</dbReference>